<sequence length="1622" mass="167054">MPKSVATRFMRASFSSVVAIAMLATPKLYAGDFTLDWAQIDWPAGSTAPLSFTLKDQYGFEVDTRIDVVGNFVAGGGIVSPDDVAIFGGGIEALTFLVDAPPNSGRVGDSWAAVQLSFSSNSVALPVDGLKIDTTDLDASDNNAPNDRCDFITAFGSNGNPALSAVSATPTFIIGPGPGAGATGPIGANQAQCIYLDGPPVSPTSNNDDTGTLRSVFPDATSWAVFYYDESIGNVRNVGPYDPAPRGLSVLADTEFAVGQSISLVKTTNPGDLVALGATINYTYTVTNDGTLPFNVGQDIVIQDDSVGTVTCPAITTEVPAGGTFTCTAAYTVTAADILNGGLTATATAGIGPIGQTFPNRLQSNPDTLTLLYALGFDFGDAPITYLAPKHAIVAAPTVYLGTTAPDAEAFTQSDLSATGDDLTGSDDEDGVTLPLLTQGSIVTLTVGVAGNGYLQAWIDFNGNGLFENTAVERFATDLRDDGTGDDVTAGDGQIQINVTVPDDATTSRTFGRFRWASQAGLGISDPTLDGEVEDYSFIIAAADLVDRGDAPGSYGDPRHVVVPLIYLGTAEPDTETSTKFSANADGDDIDGIDDEDATTFPQIVAGTTVPLTVRTHETLSAQFDLGLPVLVPGITNLQLWIDYDQNGAFEADEHVAIDYRDGGTGDTDGTFNNQIVLNIPVPADIGNGATYARLRWSTTSGGAADPFAGINLDGEVEDYLVTLSNPGAPLTCSSTFFMVATETAFNLPSLSQLTVSESGGLYTLSQTALPPNYTGNYLVTGWGYNELDGYIYGVRQSPRTLMRINAAGAVQEVADVSGLTIETPDTNSDILPNGIMIYMSGSDVSRYQLLDISDPTNPVAVGVLTAAAGSPYGRDMAYNPRDGLIYFFDPARNLYAFDPNNGVPGPITIDLIANVPLAAGYFSIDIDSVWFDGSGFMYAFDNQSRQVFAIEVGSDGNRPATYDFIEVQGTVSNLTYQGNDGASCRAPGPFVSTVFQSGSISGTLYQDSDGSSTLNAGDTGLPAGITINLYDDNGTPSDPADDTLVSAAETIADGSYVFGTVNATLTYRIEVDTADPDIPAALTLSTVNPLTGVSVTTGADTADQDFGFVTAPTAADLSLTKSALRASDGVPITQATAGEAIDFILTVSNDGPGTAADVRVRDLLPKGFAYVSDDAAGQGDTYDTGTGIWTLGDVPSGSNHVLTIRVTMLDSGAHTNTAEIVASSLSDPDSDPSVGALVDDLSDGLADDDEASVTVAFIGTGATLSGLVFLDNGAGATAFDGVQGGTEVGTDRAVVQVLDSAGAVIGTPAVAADGSWSLTLPDGYTNTVTVSVVPDALLRTVSESALGLPAIVNADPRDGAFTFTPAAGTSYADLNFGLIVAARLNLDQQAAIRPGQVVSLRHEYIADATGSVLFTLDAQTSATPDAFATGLFIDNGCDGTADTPIIGPIAISAGTTLCLVARVSASAAAGPGASYSVDIVADTTYGGTGLVEEDRNTDLVTVESSQGALKLSKTVRNVTQGTPEGVANGGGVGDVLEYRIYLENTGTLPSSDIIVYDATPPYTVLATAVPSPIDIGDGVTCVNAISGAASPGYAGDLRWECSGTYPPGASGSVTFNVSIAP</sequence>
<evidence type="ECO:0000259" key="2">
    <source>
        <dbReference type="Pfam" id="PF01345"/>
    </source>
</evidence>
<evidence type="ECO:0000313" key="6">
    <source>
        <dbReference type="Proteomes" id="UP000199550"/>
    </source>
</evidence>
<dbReference type="Gene3D" id="2.60.40.1170">
    <property type="entry name" value="Mu homology domain, subdomain B"/>
    <property type="match status" value="1"/>
</dbReference>
<feature type="chain" id="PRO_5011687669" evidence="1">
    <location>
        <begin position="31"/>
        <end position="1622"/>
    </location>
</feature>
<dbReference type="InterPro" id="IPR055354">
    <property type="entry name" value="DUF7507"/>
</dbReference>
<dbReference type="InterPro" id="IPR001434">
    <property type="entry name" value="OmcB-like_DUF11"/>
</dbReference>
<dbReference type="NCBIfam" id="TIGR01451">
    <property type="entry name" value="B_ant_repeat"/>
    <property type="match status" value="1"/>
</dbReference>
<dbReference type="PANTHER" id="PTHR34819:SF3">
    <property type="entry name" value="CELL SURFACE PROTEIN"/>
    <property type="match status" value="1"/>
</dbReference>
<proteinExistence type="predicted"/>
<dbReference type="SUPFAM" id="SSF50956">
    <property type="entry name" value="Thermostable phytase (3-phytase)"/>
    <property type="match status" value="1"/>
</dbReference>
<dbReference type="Pfam" id="PF01345">
    <property type="entry name" value="DUF11"/>
    <property type="match status" value="1"/>
</dbReference>
<dbReference type="InterPro" id="IPR051172">
    <property type="entry name" value="Chlamydia_OmcB"/>
</dbReference>
<evidence type="ECO:0000256" key="1">
    <source>
        <dbReference type="SAM" id="SignalP"/>
    </source>
</evidence>
<evidence type="ECO:0000259" key="3">
    <source>
        <dbReference type="Pfam" id="PF20009"/>
    </source>
</evidence>
<dbReference type="RefSeq" id="WP_245754198.1">
    <property type="nucleotide sequence ID" value="NZ_FOTF01000009.1"/>
</dbReference>
<organism evidence="5 6">
    <name type="scientific">Loktanella salsilacus</name>
    <dbReference type="NCBI Taxonomy" id="195913"/>
    <lineage>
        <taxon>Bacteria</taxon>
        <taxon>Pseudomonadati</taxon>
        <taxon>Pseudomonadota</taxon>
        <taxon>Alphaproteobacteria</taxon>
        <taxon>Rhodobacterales</taxon>
        <taxon>Roseobacteraceae</taxon>
        <taxon>Loktanella</taxon>
    </lineage>
</organism>
<dbReference type="InterPro" id="IPR047589">
    <property type="entry name" value="DUF11_rpt"/>
</dbReference>
<name>A0A1I4FDM5_9RHOB</name>
<feature type="domain" description="DUF11" evidence="2">
    <location>
        <begin position="1131"/>
        <end position="1231"/>
    </location>
</feature>
<dbReference type="Pfam" id="PF20009">
    <property type="entry name" value="GEVED"/>
    <property type="match status" value="2"/>
</dbReference>
<dbReference type="STRING" id="195913.SAMN04488004_10920"/>
<dbReference type="EMBL" id="FOTF01000009">
    <property type="protein sequence ID" value="SFL15994.1"/>
    <property type="molecule type" value="Genomic_DNA"/>
</dbReference>
<dbReference type="Proteomes" id="UP000199550">
    <property type="component" value="Unassembled WGS sequence"/>
</dbReference>
<keyword evidence="1" id="KW-0732">Signal</keyword>
<dbReference type="Gene3D" id="2.60.40.10">
    <property type="entry name" value="Immunoglobulins"/>
    <property type="match status" value="1"/>
</dbReference>
<feature type="signal peptide" evidence="1">
    <location>
        <begin position="1"/>
        <end position="30"/>
    </location>
</feature>
<evidence type="ECO:0000313" key="5">
    <source>
        <dbReference type="EMBL" id="SFL15994.1"/>
    </source>
</evidence>
<feature type="domain" description="DUF7507" evidence="4">
    <location>
        <begin position="261"/>
        <end position="350"/>
    </location>
</feature>
<gene>
    <name evidence="5" type="ORF">SAMN04488004_10920</name>
</gene>
<dbReference type="PANTHER" id="PTHR34819">
    <property type="entry name" value="LARGE CYSTEINE-RICH PERIPLASMIC PROTEIN OMCB"/>
    <property type="match status" value="1"/>
</dbReference>
<dbReference type="InterPro" id="IPR045474">
    <property type="entry name" value="GEVED"/>
</dbReference>
<evidence type="ECO:0000259" key="4">
    <source>
        <dbReference type="Pfam" id="PF24346"/>
    </source>
</evidence>
<accession>A0A1I4FDM5</accession>
<dbReference type="Pfam" id="PF24346">
    <property type="entry name" value="DUF7507"/>
    <property type="match status" value="1"/>
</dbReference>
<feature type="domain" description="GEVED" evidence="3">
    <location>
        <begin position="454"/>
        <end position="538"/>
    </location>
</feature>
<dbReference type="InterPro" id="IPR013783">
    <property type="entry name" value="Ig-like_fold"/>
</dbReference>
<protein>
    <submittedName>
        <fullName evidence="5">Conserved repeat domain-containing protein</fullName>
    </submittedName>
</protein>
<keyword evidence="6" id="KW-1185">Reference proteome</keyword>
<feature type="domain" description="GEVED" evidence="3">
    <location>
        <begin position="638"/>
        <end position="723"/>
    </location>
</feature>
<reference evidence="5 6" key="1">
    <citation type="submission" date="2016-10" db="EMBL/GenBank/DDBJ databases">
        <authorList>
            <person name="de Groot N.N."/>
        </authorList>
    </citation>
    <scope>NUCLEOTIDE SEQUENCE [LARGE SCALE GENOMIC DNA]</scope>
    <source>
        <strain evidence="5 6">DSM 16199</strain>
    </source>
</reference>